<keyword evidence="1" id="KW-1133">Transmembrane helix</keyword>
<evidence type="ECO:0000256" key="1">
    <source>
        <dbReference type="SAM" id="Phobius"/>
    </source>
</evidence>
<name>A0A4R6IF45_9MOLU</name>
<dbReference type="Proteomes" id="UP000295518">
    <property type="component" value="Unassembled WGS sequence"/>
</dbReference>
<reference evidence="2 3" key="1">
    <citation type="submission" date="2019-03" db="EMBL/GenBank/DDBJ databases">
        <title>Genomic Encyclopedia of Archaeal and Bacterial Type Strains, Phase II (KMG-II): from individual species to whole genera.</title>
        <authorList>
            <person name="Goeker M."/>
        </authorList>
    </citation>
    <scope>NUCLEOTIDE SEQUENCE [LARGE SCALE GENOMIC DNA]</scope>
    <source>
        <strain evidence="2 3">ATCC 700618</strain>
    </source>
</reference>
<comment type="caution">
    <text evidence="2">The sequence shown here is derived from an EMBL/GenBank/DDBJ whole genome shotgun (WGS) entry which is preliminary data.</text>
</comment>
<feature type="transmembrane region" description="Helical" evidence="1">
    <location>
        <begin position="97"/>
        <end position="119"/>
    </location>
</feature>
<feature type="transmembrane region" description="Helical" evidence="1">
    <location>
        <begin position="69"/>
        <end position="91"/>
    </location>
</feature>
<keyword evidence="3" id="KW-1185">Reference proteome</keyword>
<accession>A0A4R6IF45</accession>
<dbReference type="AlphaFoldDB" id="A0A4R6IF45"/>
<organism evidence="2 3">
    <name type="scientific">Mycoplasma testudineum</name>
    <dbReference type="NCBI Taxonomy" id="244584"/>
    <lineage>
        <taxon>Bacteria</taxon>
        <taxon>Bacillati</taxon>
        <taxon>Mycoplasmatota</taxon>
        <taxon>Mollicutes</taxon>
        <taxon>Mycoplasmataceae</taxon>
        <taxon>Mycoplasma</taxon>
    </lineage>
</organism>
<protein>
    <submittedName>
        <fullName evidence="2">Uncharacterized protein</fullName>
    </submittedName>
</protein>
<evidence type="ECO:0000313" key="3">
    <source>
        <dbReference type="Proteomes" id="UP000295518"/>
    </source>
</evidence>
<keyword evidence="1" id="KW-0812">Transmembrane</keyword>
<evidence type="ECO:0000313" key="2">
    <source>
        <dbReference type="EMBL" id="TDO20341.1"/>
    </source>
</evidence>
<proteinExistence type="predicted"/>
<gene>
    <name evidence="2" type="ORF">EI74_0418</name>
</gene>
<sequence>METYLFVGHLVALVCLLGMYLHNRNKIFFNPLFLLKKKDQKIKIEENWKKLNYIEFYTLSSLKRMKDKYWLLFSILIIFLFFSVFLPIFYISFFQFVILWIPIVMIISSLIYQFIILFLDIQFYKVFKIQDVETKIFLKLNNDKFDDILNEQLIKIKKYKFEDQINLKNIVSDRRIKFQLNYFKKRLKLTDGKISKFSIVREAVTNNIQWSHTYADPTNYTKYFEYLIYVEAGFIEI</sequence>
<keyword evidence="1" id="KW-0472">Membrane</keyword>
<feature type="transmembrane region" description="Helical" evidence="1">
    <location>
        <begin position="6"/>
        <end position="23"/>
    </location>
</feature>
<dbReference type="EMBL" id="SNWN01000011">
    <property type="protein sequence ID" value="TDO20341.1"/>
    <property type="molecule type" value="Genomic_DNA"/>
</dbReference>